<organism evidence="2 3">
    <name type="scientific">Solanum verrucosum</name>
    <dbReference type="NCBI Taxonomy" id="315347"/>
    <lineage>
        <taxon>Eukaryota</taxon>
        <taxon>Viridiplantae</taxon>
        <taxon>Streptophyta</taxon>
        <taxon>Embryophyta</taxon>
        <taxon>Tracheophyta</taxon>
        <taxon>Spermatophyta</taxon>
        <taxon>Magnoliopsida</taxon>
        <taxon>eudicotyledons</taxon>
        <taxon>Gunneridae</taxon>
        <taxon>Pentapetalae</taxon>
        <taxon>asterids</taxon>
        <taxon>lamiids</taxon>
        <taxon>Solanales</taxon>
        <taxon>Solanaceae</taxon>
        <taxon>Solanoideae</taxon>
        <taxon>Solaneae</taxon>
        <taxon>Solanum</taxon>
    </lineage>
</organism>
<proteinExistence type="predicted"/>
<sequence>MTKLAHFIPVKFSYLEEDYAKLYLRKIKGLATRTKLSMSFHPQTNGQAERTIQILEDMLRACVIDFKGDWHNHFHLIDFLYNNSYNSIIGMTPFESLYGSKCRSPKVGLKLVRLL</sequence>
<evidence type="ECO:0000313" key="3">
    <source>
        <dbReference type="Proteomes" id="UP001234989"/>
    </source>
</evidence>
<feature type="domain" description="Integrase catalytic" evidence="1">
    <location>
        <begin position="1"/>
        <end position="101"/>
    </location>
</feature>
<evidence type="ECO:0000259" key="1">
    <source>
        <dbReference type="PROSITE" id="PS50994"/>
    </source>
</evidence>
<dbReference type="GO" id="GO:0015074">
    <property type="term" value="P:DNA integration"/>
    <property type="evidence" value="ECO:0007669"/>
    <property type="project" value="InterPro"/>
</dbReference>
<keyword evidence="3" id="KW-1185">Reference proteome</keyword>
<dbReference type="EMBL" id="CP133621">
    <property type="protein sequence ID" value="WMV51519.1"/>
    <property type="molecule type" value="Genomic_DNA"/>
</dbReference>
<name>A0AAF0UTI6_SOLVR</name>
<dbReference type="PROSITE" id="PS50994">
    <property type="entry name" value="INTEGRASE"/>
    <property type="match status" value="1"/>
</dbReference>
<dbReference type="PANTHER" id="PTHR45835">
    <property type="entry name" value="YALI0A06105P"/>
    <property type="match status" value="1"/>
</dbReference>
<protein>
    <recommendedName>
        <fullName evidence="1">Integrase catalytic domain-containing protein</fullName>
    </recommendedName>
</protein>
<dbReference type="GO" id="GO:0003676">
    <property type="term" value="F:nucleic acid binding"/>
    <property type="evidence" value="ECO:0007669"/>
    <property type="project" value="InterPro"/>
</dbReference>
<dbReference type="SUPFAM" id="SSF53098">
    <property type="entry name" value="Ribonuclease H-like"/>
    <property type="match status" value="1"/>
</dbReference>
<evidence type="ECO:0000313" key="2">
    <source>
        <dbReference type="EMBL" id="WMV51519.1"/>
    </source>
</evidence>
<dbReference type="Gene3D" id="3.30.420.10">
    <property type="entry name" value="Ribonuclease H-like superfamily/Ribonuclease H"/>
    <property type="match status" value="1"/>
</dbReference>
<dbReference type="AlphaFoldDB" id="A0AAF0UTI6"/>
<dbReference type="PANTHER" id="PTHR45835:SF91">
    <property type="entry name" value="RETROTRANSPOSON, TY3-GYPSY SUBCLASS-LIKE PROTEIN"/>
    <property type="match status" value="1"/>
</dbReference>
<gene>
    <name evidence="2" type="ORF">MTR67_044904</name>
</gene>
<reference evidence="2" key="1">
    <citation type="submission" date="2023-08" db="EMBL/GenBank/DDBJ databases">
        <title>A de novo genome assembly of Solanum verrucosum Schlechtendal, a Mexican diploid species geographically isolated from the other diploid A-genome species in potato relatives.</title>
        <authorList>
            <person name="Hosaka K."/>
        </authorList>
    </citation>
    <scope>NUCLEOTIDE SEQUENCE</scope>
    <source>
        <tissue evidence="2">Young leaves</tissue>
    </source>
</reference>
<accession>A0AAF0UTI6</accession>
<dbReference type="Proteomes" id="UP001234989">
    <property type="component" value="Chromosome 10"/>
</dbReference>
<dbReference type="InterPro" id="IPR012337">
    <property type="entry name" value="RNaseH-like_sf"/>
</dbReference>
<dbReference type="InterPro" id="IPR001584">
    <property type="entry name" value="Integrase_cat-core"/>
</dbReference>
<dbReference type="InterPro" id="IPR036397">
    <property type="entry name" value="RNaseH_sf"/>
</dbReference>